<protein>
    <submittedName>
        <fullName evidence="3">YceI family protein</fullName>
    </submittedName>
</protein>
<dbReference type="PANTHER" id="PTHR34406:SF1">
    <property type="entry name" value="PROTEIN YCEI"/>
    <property type="match status" value="1"/>
</dbReference>
<name>A0ABS9DSB6_9PROT</name>
<feature type="chain" id="PRO_5047528493" evidence="1">
    <location>
        <begin position="27"/>
        <end position="202"/>
    </location>
</feature>
<dbReference type="InterPro" id="IPR036761">
    <property type="entry name" value="TTHA0802/YceI-like_sf"/>
</dbReference>
<dbReference type="RefSeq" id="WP_235702868.1">
    <property type="nucleotide sequence ID" value="NZ_JAKGBZ010000003.1"/>
</dbReference>
<comment type="caution">
    <text evidence="3">The sequence shown here is derived from an EMBL/GenBank/DDBJ whole genome shotgun (WGS) entry which is preliminary data.</text>
</comment>
<feature type="domain" description="Lipid/polyisoprenoid-binding YceI-like" evidence="2">
    <location>
        <begin position="31"/>
        <end position="195"/>
    </location>
</feature>
<gene>
    <name evidence="3" type="ORF">L2A60_02890</name>
</gene>
<evidence type="ECO:0000256" key="1">
    <source>
        <dbReference type="SAM" id="SignalP"/>
    </source>
</evidence>
<dbReference type="SMART" id="SM00867">
    <property type="entry name" value="YceI"/>
    <property type="match status" value="1"/>
</dbReference>
<feature type="signal peptide" evidence="1">
    <location>
        <begin position="1"/>
        <end position="26"/>
    </location>
</feature>
<reference evidence="3 4" key="1">
    <citation type="submission" date="2022-01" db="EMBL/GenBank/DDBJ databases">
        <authorList>
            <person name="Won M."/>
            <person name="Kim S.-J."/>
            <person name="Kwon S.-W."/>
        </authorList>
    </citation>
    <scope>NUCLEOTIDE SEQUENCE [LARGE SCALE GENOMIC DNA]</scope>
    <source>
        <strain evidence="3 4">KCTC 23505</strain>
    </source>
</reference>
<dbReference type="PANTHER" id="PTHR34406">
    <property type="entry name" value="PROTEIN YCEI"/>
    <property type="match status" value="1"/>
</dbReference>
<dbReference type="Proteomes" id="UP001521209">
    <property type="component" value="Unassembled WGS sequence"/>
</dbReference>
<keyword evidence="1" id="KW-0732">Signal</keyword>
<dbReference type="Gene3D" id="2.40.128.110">
    <property type="entry name" value="Lipid/polyisoprenoid-binding, YceI-like"/>
    <property type="match status" value="1"/>
</dbReference>
<dbReference type="SUPFAM" id="SSF101874">
    <property type="entry name" value="YceI-like"/>
    <property type="match status" value="1"/>
</dbReference>
<dbReference type="Pfam" id="PF04264">
    <property type="entry name" value="YceI"/>
    <property type="match status" value="1"/>
</dbReference>
<dbReference type="InterPro" id="IPR007372">
    <property type="entry name" value="Lipid/polyisoprenoid-bd_YceI"/>
</dbReference>
<accession>A0ABS9DSB6</accession>
<dbReference type="EMBL" id="JAKGBZ010000003">
    <property type="protein sequence ID" value="MCF3945631.1"/>
    <property type="molecule type" value="Genomic_DNA"/>
</dbReference>
<proteinExistence type="predicted"/>
<sequence>MKRHYTNAAVVLALLAGVLLPCPSRAASPTIYPLDQRFATIEFRTGGIGTVGTHGYFTRFSGHLGLDPGSLEKSTITVAVDDSAIDMGWAEGATLLRSKAFFDAVQFPIIVFRSTSVVPRSAGRFAIHGILTIRGIDHAETFDAVLTRHAHQSPAGGIVEDFVATGQVSRSDFGMTADRTLIPDVISLIIHVRLRLAAPPAS</sequence>
<organism evidence="3 4">
    <name type="scientific">Acidiphilium iwatense</name>
    <dbReference type="NCBI Taxonomy" id="768198"/>
    <lineage>
        <taxon>Bacteria</taxon>
        <taxon>Pseudomonadati</taxon>
        <taxon>Pseudomonadota</taxon>
        <taxon>Alphaproteobacteria</taxon>
        <taxon>Acetobacterales</taxon>
        <taxon>Acidocellaceae</taxon>
        <taxon>Acidiphilium</taxon>
    </lineage>
</organism>
<keyword evidence="4" id="KW-1185">Reference proteome</keyword>
<evidence type="ECO:0000313" key="4">
    <source>
        <dbReference type="Proteomes" id="UP001521209"/>
    </source>
</evidence>
<evidence type="ECO:0000259" key="2">
    <source>
        <dbReference type="SMART" id="SM00867"/>
    </source>
</evidence>
<evidence type="ECO:0000313" key="3">
    <source>
        <dbReference type="EMBL" id="MCF3945631.1"/>
    </source>
</evidence>